<evidence type="ECO:0000256" key="1">
    <source>
        <dbReference type="SAM" id="MobiDB-lite"/>
    </source>
</evidence>
<comment type="caution">
    <text evidence="2">The sequence shown here is derived from an EMBL/GenBank/DDBJ whole genome shotgun (WGS) entry which is preliminary data.</text>
</comment>
<keyword evidence="3" id="KW-1185">Reference proteome</keyword>
<proteinExistence type="predicted"/>
<feature type="region of interest" description="Disordered" evidence="1">
    <location>
        <begin position="1"/>
        <end position="20"/>
    </location>
</feature>
<dbReference type="EMBL" id="JABEVY010000140">
    <property type="protein sequence ID" value="KAF5247438.1"/>
    <property type="molecule type" value="Genomic_DNA"/>
</dbReference>
<accession>A0A8H4ZIM2</accession>
<evidence type="ECO:0000313" key="2">
    <source>
        <dbReference type="EMBL" id="KAF5247438.1"/>
    </source>
</evidence>
<dbReference type="AlphaFoldDB" id="A0A8H4ZIM2"/>
<protein>
    <submittedName>
        <fullName evidence="2">Uncharacterized protein</fullName>
    </submittedName>
</protein>
<reference evidence="2 3" key="1">
    <citation type="journal article" date="2020" name="BMC Genomics">
        <title>Correction to: Identification and distribution of gene clusters required for synthesis of sphingolipid metabolism inhibitors in diverse species of the filamentous fungus Fusarium.</title>
        <authorList>
            <person name="Kim H.S."/>
            <person name="Lohmar J.M."/>
            <person name="Busman M."/>
            <person name="Brown D.W."/>
            <person name="Naumann T.A."/>
            <person name="Divon H.H."/>
            <person name="Lysoe E."/>
            <person name="Uhlig S."/>
            <person name="Proctor R.H."/>
        </authorList>
    </citation>
    <scope>NUCLEOTIDE SEQUENCE [LARGE SCALE GENOMIC DNA]</scope>
    <source>
        <strain evidence="2 3">NRRL 25214</strain>
    </source>
</reference>
<organism evidence="2 3">
    <name type="scientific">Fusarium anthophilum</name>
    <dbReference type="NCBI Taxonomy" id="48485"/>
    <lineage>
        <taxon>Eukaryota</taxon>
        <taxon>Fungi</taxon>
        <taxon>Dikarya</taxon>
        <taxon>Ascomycota</taxon>
        <taxon>Pezizomycotina</taxon>
        <taxon>Sordariomycetes</taxon>
        <taxon>Hypocreomycetidae</taxon>
        <taxon>Hypocreales</taxon>
        <taxon>Nectriaceae</taxon>
        <taxon>Fusarium</taxon>
        <taxon>Fusarium fujikuroi species complex</taxon>
    </lineage>
</organism>
<dbReference type="Proteomes" id="UP000573603">
    <property type="component" value="Unassembled WGS sequence"/>
</dbReference>
<sequence length="141" mass="15466">MPVSTDVSDDNSDLEGSSSTSLEEVVLNLEAKIHELETQLRERSGISSILTTPYASLKRKMQEELYDPISKKIKPASEVNLEMGSFTTEVAARYMSVIHNEGFRMAGRAGLINPADFDVGSDGVVGLSKRALKKVYPDDRS</sequence>
<gene>
    <name evidence="2" type="ORF">FANTH_6385</name>
</gene>
<name>A0A8H4ZIM2_9HYPO</name>
<evidence type="ECO:0000313" key="3">
    <source>
        <dbReference type="Proteomes" id="UP000573603"/>
    </source>
</evidence>